<feature type="signal peptide" evidence="1">
    <location>
        <begin position="1"/>
        <end position="20"/>
    </location>
</feature>
<proteinExistence type="predicted"/>
<evidence type="ECO:0000313" key="3">
    <source>
        <dbReference type="Proteomes" id="UP000249218"/>
    </source>
</evidence>
<name>A0A2W1C004_HELAM</name>
<dbReference type="AlphaFoldDB" id="A0A2W1C004"/>
<dbReference type="Proteomes" id="UP000249218">
    <property type="component" value="Unassembled WGS sequence"/>
</dbReference>
<keyword evidence="3" id="KW-1185">Reference proteome</keyword>
<evidence type="ECO:0000256" key="1">
    <source>
        <dbReference type="SAM" id="SignalP"/>
    </source>
</evidence>
<keyword evidence="1" id="KW-0732">Signal</keyword>
<gene>
    <name evidence="2" type="primary">HaOG217163</name>
    <name evidence="2" type="ORF">B5X24_HaOG217163</name>
</gene>
<protein>
    <recommendedName>
        <fullName evidence="4">Secreted protein</fullName>
    </recommendedName>
</protein>
<evidence type="ECO:0000313" key="2">
    <source>
        <dbReference type="EMBL" id="PZC78837.1"/>
    </source>
</evidence>
<dbReference type="EMBL" id="KZ149895">
    <property type="protein sequence ID" value="PZC78837.1"/>
    <property type="molecule type" value="Genomic_DNA"/>
</dbReference>
<organism evidence="2 3">
    <name type="scientific">Helicoverpa armigera</name>
    <name type="common">Cotton bollworm</name>
    <name type="synonym">Heliothis armigera</name>
    <dbReference type="NCBI Taxonomy" id="29058"/>
    <lineage>
        <taxon>Eukaryota</taxon>
        <taxon>Metazoa</taxon>
        <taxon>Ecdysozoa</taxon>
        <taxon>Arthropoda</taxon>
        <taxon>Hexapoda</taxon>
        <taxon>Insecta</taxon>
        <taxon>Pterygota</taxon>
        <taxon>Neoptera</taxon>
        <taxon>Endopterygota</taxon>
        <taxon>Lepidoptera</taxon>
        <taxon>Glossata</taxon>
        <taxon>Ditrysia</taxon>
        <taxon>Noctuoidea</taxon>
        <taxon>Noctuidae</taxon>
        <taxon>Heliothinae</taxon>
        <taxon>Helicoverpa</taxon>
    </lineage>
</organism>
<reference evidence="2 3" key="1">
    <citation type="journal article" date="2017" name="BMC Biol.">
        <title>Genomic innovations, transcriptional plasticity and gene loss underlying the evolution and divergence of two highly polyphagous and invasive Helicoverpa pest species.</title>
        <authorList>
            <person name="Pearce S.L."/>
            <person name="Clarke D.F."/>
            <person name="East P.D."/>
            <person name="Elfekih S."/>
            <person name="Gordon K.H."/>
            <person name="Jermiin L.S."/>
            <person name="McGaughran A."/>
            <person name="Oakeshott J.G."/>
            <person name="Papanikolaou A."/>
            <person name="Perera O.P."/>
            <person name="Rane R.V."/>
            <person name="Richards S."/>
            <person name="Tay W.T."/>
            <person name="Walsh T.K."/>
            <person name="Anderson A."/>
            <person name="Anderson C.J."/>
            <person name="Asgari S."/>
            <person name="Board P.G."/>
            <person name="Bretschneider A."/>
            <person name="Campbell P.M."/>
            <person name="Chertemps T."/>
            <person name="Christeller J.T."/>
            <person name="Coppin C.W."/>
            <person name="Downes S.J."/>
            <person name="Duan G."/>
            <person name="Farnsworth C.A."/>
            <person name="Good R.T."/>
            <person name="Han L.B."/>
            <person name="Han Y.C."/>
            <person name="Hatje K."/>
            <person name="Horne I."/>
            <person name="Huang Y.P."/>
            <person name="Hughes D.S."/>
            <person name="Jacquin-Joly E."/>
            <person name="James W."/>
            <person name="Jhangiani S."/>
            <person name="Kollmar M."/>
            <person name="Kuwar S.S."/>
            <person name="Li S."/>
            <person name="Liu N.Y."/>
            <person name="Maibeche M.T."/>
            <person name="Miller J.R."/>
            <person name="Montagne N."/>
            <person name="Perry T."/>
            <person name="Qu J."/>
            <person name="Song S.V."/>
            <person name="Sutton G.G."/>
            <person name="Vogel H."/>
            <person name="Walenz B.P."/>
            <person name="Xu W."/>
            <person name="Zhang H.J."/>
            <person name="Zou Z."/>
            <person name="Batterham P."/>
            <person name="Edwards O.R."/>
            <person name="Feyereisen R."/>
            <person name="Gibbs R.A."/>
            <person name="Heckel D.G."/>
            <person name="McGrath A."/>
            <person name="Robin C."/>
            <person name="Scherer S.E."/>
            <person name="Worley K.C."/>
            <person name="Wu Y.D."/>
        </authorList>
    </citation>
    <scope>NUCLEOTIDE SEQUENCE [LARGE SCALE GENOMIC DNA]</scope>
    <source>
        <strain evidence="2">Harm_GR_Male_#8</strain>
        <tissue evidence="2">Whole organism</tissue>
    </source>
</reference>
<sequence length="109" mass="11697">MEQITWLFLIAIAHIVSMRAEESEAAGCAGGAGAAVIRALFAVNSINTAATPRAHLVTHHRVCAPCNSSQRIFMAVGLQLYFRKIFARRPMTGQPAGETERTEAVTCPG</sequence>
<feature type="chain" id="PRO_5016030220" description="Secreted protein" evidence="1">
    <location>
        <begin position="21"/>
        <end position="109"/>
    </location>
</feature>
<accession>A0A2W1C004</accession>
<evidence type="ECO:0008006" key="4">
    <source>
        <dbReference type="Google" id="ProtNLM"/>
    </source>
</evidence>